<dbReference type="WBParaSite" id="RSKR_0001101800.1">
    <property type="protein sequence ID" value="RSKR_0001101800.1"/>
    <property type="gene ID" value="RSKR_0001101800"/>
</dbReference>
<evidence type="ECO:0000313" key="2">
    <source>
        <dbReference type="WBParaSite" id="RSKR_0001101800.1"/>
    </source>
</evidence>
<reference evidence="2" key="1">
    <citation type="submission" date="2016-11" db="UniProtKB">
        <authorList>
            <consortium name="WormBaseParasite"/>
        </authorList>
    </citation>
    <scope>IDENTIFICATION</scope>
    <source>
        <strain evidence="2">KR3021</strain>
    </source>
</reference>
<name>A0AC35UFW7_9BILA</name>
<accession>A0AC35UFW7</accession>
<evidence type="ECO:0000313" key="1">
    <source>
        <dbReference type="Proteomes" id="UP000095286"/>
    </source>
</evidence>
<proteinExistence type="predicted"/>
<protein>
    <submittedName>
        <fullName evidence="2">Prothymosin alpha-like</fullName>
    </submittedName>
</protein>
<organism evidence="1 2">
    <name type="scientific">Rhabditophanes sp. KR3021</name>
    <dbReference type="NCBI Taxonomy" id="114890"/>
    <lineage>
        <taxon>Eukaryota</taxon>
        <taxon>Metazoa</taxon>
        <taxon>Ecdysozoa</taxon>
        <taxon>Nematoda</taxon>
        <taxon>Chromadorea</taxon>
        <taxon>Rhabditida</taxon>
        <taxon>Tylenchina</taxon>
        <taxon>Panagrolaimomorpha</taxon>
        <taxon>Strongyloidoidea</taxon>
        <taxon>Alloionematidae</taxon>
        <taxon>Rhabditophanes</taxon>
    </lineage>
</organism>
<dbReference type="Proteomes" id="UP000095286">
    <property type="component" value="Unplaced"/>
</dbReference>
<sequence length="146" mass="15312">MATLKRKNEDAIIEEDNAKVLKIDEDSVPTPEKENEECKGDETVGEDDALPASVESAGDEDEAVQDESVDEVEGSDSEATPDNVTEGDETSLPGAEMNEASRDGESDEATNDGVEAVGEENADEPIPAATSVPVEGEGEDNGENEA</sequence>